<gene>
    <name evidence="7" type="ORF">MJG50_03030</name>
</gene>
<dbReference type="InterPro" id="IPR005494">
    <property type="entry name" value="GSPS_pre-ATP-grasp-like_dom"/>
</dbReference>
<reference evidence="7" key="1">
    <citation type="submission" date="2022-02" db="EMBL/GenBank/DDBJ databases">
        <title>Fredinandcohnia quinoae sp. nov. isolated from Chenopodium quinoa seeds.</title>
        <authorList>
            <person name="Saati-Santamaria Z."/>
            <person name="Flores-Felix J.D."/>
            <person name="Igual J.M."/>
            <person name="Velazquez E."/>
            <person name="Garcia-Fraile P."/>
            <person name="Martinez-Molina E."/>
        </authorList>
    </citation>
    <scope>NUCLEOTIDE SEQUENCE</scope>
    <source>
        <strain evidence="7">SECRCQ15</strain>
    </source>
</reference>
<dbReference type="AlphaFoldDB" id="A0AAW5E0R3"/>
<accession>A0AAW5E0R3</accession>
<organism evidence="7 8">
    <name type="scientific">Fredinandcohnia quinoae</name>
    <dbReference type="NCBI Taxonomy" id="2918902"/>
    <lineage>
        <taxon>Bacteria</taxon>
        <taxon>Bacillati</taxon>
        <taxon>Bacillota</taxon>
        <taxon>Bacilli</taxon>
        <taxon>Bacillales</taxon>
        <taxon>Bacillaceae</taxon>
        <taxon>Fredinandcohnia</taxon>
    </lineage>
</organism>
<dbReference type="EMBL" id="JAKTTI010000002">
    <property type="protein sequence ID" value="MCH1624289.1"/>
    <property type="molecule type" value="Genomic_DNA"/>
</dbReference>
<evidence type="ECO:0000313" key="7">
    <source>
        <dbReference type="EMBL" id="MCH1624289.1"/>
    </source>
</evidence>
<sequence length="414" mass="47541">MLHSTNIYQTKRNAFYKKIPDFWHDLYNKEYSLYHAFPISSDEVSIIHQVSERVGELFFKTAKLLRQLPDETLLQLGMPKETLSFVRHKVIQPESIIARLDLVKTNDGYKVLEINSDTPTFIKECFSINQKVCDHFGLKNPNEGFERQLASAIRKAIHESYKAMNLDRPANIVFTAHSDHSEDWNTTRYLQKISNVPANCIPLHELLINEHGVFDSDGCKIDVLYRQTYPLEHLIHDKDERSGDKVGIQLLKLVMEGKLAIVNPISSFLIQSKAVQALIWGLFEENHEFFSDEEKEWIQSYMLPTYLEPDSFLGNTSYVQKPSFGREGDTVKIYAKNRDVLLEDVGKNYEDELPIYQKFVELPSIHLQTEQGNERLNYMFGSFLIAGKASAIGIRAGGQITGNESYFLPIGIPK</sequence>
<keyword evidence="8" id="KW-1185">Reference proteome</keyword>
<proteinExistence type="predicted"/>
<dbReference type="Pfam" id="PF03738">
    <property type="entry name" value="GSP_synth"/>
    <property type="match status" value="1"/>
</dbReference>
<dbReference type="Proteomes" id="UP001431131">
    <property type="component" value="Unassembled WGS sequence"/>
</dbReference>
<keyword evidence="3" id="KW-0547">Nucleotide-binding</keyword>
<dbReference type="GO" id="GO:0046872">
    <property type="term" value="F:metal ion binding"/>
    <property type="evidence" value="ECO:0007669"/>
    <property type="project" value="UniProtKB-KW"/>
</dbReference>
<dbReference type="RefSeq" id="WP_240252554.1">
    <property type="nucleotide sequence ID" value="NZ_JAKTTI010000002.1"/>
</dbReference>
<evidence type="ECO:0000256" key="3">
    <source>
        <dbReference type="ARBA" id="ARBA00022741"/>
    </source>
</evidence>
<evidence type="ECO:0000256" key="4">
    <source>
        <dbReference type="ARBA" id="ARBA00022840"/>
    </source>
</evidence>
<evidence type="ECO:0000256" key="2">
    <source>
        <dbReference type="ARBA" id="ARBA00022723"/>
    </source>
</evidence>
<protein>
    <submittedName>
        <fullName evidence="7">Glutathionylspermidine synthase family protein</fullName>
    </submittedName>
</protein>
<dbReference type="SUPFAM" id="SSF52440">
    <property type="entry name" value="PreATP-grasp domain"/>
    <property type="match status" value="1"/>
</dbReference>
<evidence type="ECO:0000256" key="5">
    <source>
        <dbReference type="ARBA" id="ARBA00022842"/>
    </source>
</evidence>
<evidence type="ECO:0000259" key="6">
    <source>
        <dbReference type="Pfam" id="PF03738"/>
    </source>
</evidence>
<name>A0AAW5E0R3_9BACI</name>
<dbReference type="InterPro" id="IPR016185">
    <property type="entry name" value="PreATP-grasp_dom_sf"/>
</dbReference>
<keyword evidence="1" id="KW-0436">Ligase</keyword>
<keyword evidence="5" id="KW-0460">Magnesium</keyword>
<keyword evidence="2" id="KW-0479">Metal-binding</keyword>
<comment type="caution">
    <text evidence="7">The sequence shown here is derived from an EMBL/GenBank/DDBJ whole genome shotgun (WGS) entry which is preliminary data.</text>
</comment>
<dbReference type="GO" id="GO:0005524">
    <property type="term" value="F:ATP binding"/>
    <property type="evidence" value="ECO:0007669"/>
    <property type="project" value="UniProtKB-KW"/>
</dbReference>
<dbReference type="Gene3D" id="3.30.1490.330">
    <property type="match status" value="1"/>
</dbReference>
<dbReference type="GO" id="GO:0016874">
    <property type="term" value="F:ligase activity"/>
    <property type="evidence" value="ECO:0007669"/>
    <property type="project" value="UniProtKB-KW"/>
</dbReference>
<feature type="domain" description="Glutathionylspermidine synthase pre-ATP-grasp-like" evidence="6">
    <location>
        <begin position="23"/>
        <end position="410"/>
    </location>
</feature>
<dbReference type="SUPFAM" id="SSF56059">
    <property type="entry name" value="Glutathione synthetase ATP-binding domain-like"/>
    <property type="match status" value="1"/>
</dbReference>
<evidence type="ECO:0000256" key="1">
    <source>
        <dbReference type="ARBA" id="ARBA00022598"/>
    </source>
</evidence>
<keyword evidence="4" id="KW-0067">ATP-binding</keyword>
<evidence type="ECO:0000313" key="8">
    <source>
        <dbReference type="Proteomes" id="UP001431131"/>
    </source>
</evidence>